<reference evidence="2" key="3">
    <citation type="submission" date="2024-01" db="EMBL/GenBank/DDBJ databases">
        <authorList>
            <person name="Coelho M.A."/>
            <person name="David-Palma M."/>
            <person name="Shea T."/>
            <person name="Sun S."/>
            <person name="Cuomo C.A."/>
            <person name="Heitman J."/>
        </authorList>
    </citation>
    <scope>NUCLEOTIDE SEQUENCE</scope>
    <source>
        <strain evidence="2">CBS 7841</strain>
    </source>
</reference>
<dbReference type="RefSeq" id="XP_066071218.1">
    <property type="nucleotide sequence ID" value="XM_066215121.1"/>
</dbReference>
<dbReference type="KEGG" id="cdep:91089963"/>
<organism evidence="2 3">
    <name type="scientific">Cryptococcus depauperatus CBS 7841</name>
    <dbReference type="NCBI Taxonomy" id="1295531"/>
    <lineage>
        <taxon>Eukaryota</taxon>
        <taxon>Fungi</taxon>
        <taxon>Dikarya</taxon>
        <taxon>Basidiomycota</taxon>
        <taxon>Agaricomycotina</taxon>
        <taxon>Tremellomycetes</taxon>
        <taxon>Tremellales</taxon>
        <taxon>Cryptococcaceae</taxon>
        <taxon>Cryptococcus</taxon>
    </lineage>
</organism>
<accession>A0AAJ8JXX0</accession>
<dbReference type="EMBL" id="CP143790">
    <property type="protein sequence ID" value="WVN90518.1"/>
    <property type="molecule type" value="Genomic_DNA"/>
</dbReference>
<dbReference type="AlphaFoldDB" id="A0AAJ8JXX0"/>
<reference evidence="2" key="1">
    <citation type="submission" date="2016-06" db="EMBL/GenBank/DDBJ databases">
        <authorList>
            <person name="Cuomo C."/>
            <person name="Litvintseva A."/>
            <person name="Heitman J."/>
            <person name="Chen Y."/>
            <person name="Sun S."/>
            <person name="Springer D."/>
            <person name="Dromer F."/>
            <person name="Young S."/>
            <person name="Zeng Q."/>
            <person name="Chapman S."/>
            <person name="Gujja S."/>
            <person name="Saif S."/>
            <person name="Birren B."/>
        </authorList>
    </citation>
    <scope>NUCLEOTIDE SEQUENCE</scope>
    <source>
        <strain evidence="2">CBS 7841</strain>
    </source>
</reference>
<evidence type="ECO:0000313" key="3">
    <source>
        <dbReference type="Proteomes" id="UP000094043"/>
    </source>
</evidence>
<feature type="transmembrane region" description="Helical" evidence="1">
    <location>
        <begin position="81"/>
        <end position="98"/>
    </location>
</feature>
<keyword evidence="1" id="KW-1133">Transmembrane helix</keyword>
<keyword evidence="1" id="KW-0472">Membrane</keyword>
<protein>
    <recommendedName>
        <fullName evidence="4">SH3 domain-containing protein</fullName>
    </recommendedName>
</protein>
<evidence type="ECO:0000256" key="1">
    <source>
        <dbReference type="SAM" id="Phobius"/>
    </source>
</evidence>
<evidence type="ECO:0008006" key="4">
    <source>
        <dbReference type="Google" id="ProtNLM"/>
    </source>
</evidence>
<name>A0AAJ8JXX0_9TREE</name>
<feature type="transmembrane region" description="Helical" evidence="1">
    <location>
        <begin position="12"/>
        <end position="35"/>
    </location>
</feature>
<dbReference type="GeneID" id="91089963"/>
<dbReference type="Proteomes" id="UP000094043">
    <property type="component" value="Chromosome 7"/>
</dbReference>
<sequence length="255" mass="26963">MHSGGGYDVGYVFRHPIFLVTFIIAIPSWIIAFAGQCAAEAKYSSSNSHAPVAGTLWFTIWLELLCLASDGIAFYRFQLSIFLAIATALAIFGVQFLFQSPGSFIATGVGWLLLTIVNLIWLLYLTSEQDTFIYSLLNSGGNGGLSGNRRIGGPVRRDSTAGYGGGEMGMGGSIGGMGRGISSNNMNGGGYAPAATEGTPQKASAVIRDNYNAGTHVTGQEDVATFKQRANGKWYQVRTSSGATGIAPSNYLVML</sequence>
<gene>
    <name evidence="2" type="ORF">L203_105754</name>
</gene>
<feature type="transmembrane region" description="Helical" evidence="1">
    <location>
        <begin position="104"/>
        <end position="125"/>
    </location>
</feature>
<reference evidence="2" key="2">
    <citation type="journal article" date="2022" name="Elife">
        <title>Obligate sexual reproduction of a homothallic fungus closely related to the Cryptococcus pathogenic species complex.</title>
        <authorList>
            <person name="Passer A.R."/>
            <person name="Clancey S.A."/>
            <person name="Shea T."/>
            <person name="David-Palma M."/>
            <person name="Averette A.F."/>
            <person name="Boekhout T."/>
            <person name="Porcel B.M."/>
            <person name="Nowrousian M."/>
            <person name="Cuomo C.A."/>
            <person name="Sun S."/>
            <person name="Heitman J."/>
            <person name="Coelho M.A."/>
        </authorList>
    </citation>
    <scope>NUCLEOTIDE SEQUENCE</scope>
    <source>
        <strain evidence="2">CBS 7841</strain>
    </source>
</reference>
<keyword evidence="1" id="KW-0812">Transmembrane</keyword>
<proteinExistence type="predicted"/>
<keyword evidence="3" id="KW-1185">Reference proteome</keyword>
<evidence type="ECO:0000313" key="2">
    <source>
        <dbReference type="EMBL" id="WVN90518.1"/>
    </source>
</evidence>
<feature type="transmembrane region" description="Helical" evidence="1">
    <location>
        <begin position="55"/>
        <end position="74"/>
    </location>
</feature>